<proteinExistence type="predicted"/>
<feature type="domain" description="Nudix hydrolase" evidence="5">
    <location>
        <begin position="44"/>
        <end position="188"/>
    </location>
</feature>
<dbReference type="PANTHER" id="PTHR43046">
    <property type="entry name" value="GDP-MANNOSE MANNOSYL HYDROLASE"/>
    <property type="match status" value="1"/>
</dbReference>
<dbReference type="PANTHER" id="PTHR43046:SF12">
    <property type="entry name" value="GDP-MANNOSE MANNOSYL HYDROLASE"/>
    <property type="match status" value="1"/>
</dbReference>
<feature type="compositionally biased region" description="Basic and acidic residues" evidence="4">
    <location>
        <begin position="220"/>
        <end position="230"/>
    </location>
</feature>
<dbReference type="EMBL" id="AP025017">
    <property type="protein sequence ID" value="BDA65501.1"/>
    <property type="molecule type" value="Genomic_DNA"/>
</dbReference>
<evidence type="ECO:0000313" key="7">
    <source>
        <dbReference type="Proteomes" id="UP000824496"/>
    </source>
</evidence>
<organism evidence="6 7">
    <name type="scientific">Actinomyces capricornis</name>
    <dbReference type="NCBI Taxonomy" id="2755559"/>
    <lineage>
        <taxon>Bacteria</taxon>
        <taxon>Bacillati</taxon>
        <taxon>Actinomycetota</taxon>
        <taxon>Actinomycetes</taxon>
        <taxon>Actinomycetales</taxon>
        <taxon>Actinomycetaceae</taxon>
        <taxon>Actinomyces</taxon>
    </lineage>
</organism>
<keyword evidence="3" id="KW-0460">Magnesium</keyword>
<evidence type="ECO:0000256" key="4">
    <source>
        <dbReference type="SAM" id="MobiDB-lite"/>
    </source>
</evidence>
<dbReference type="Gene3D" id="3.90.79.10">
    <property type="entry name" value="Nucleoside Triphosphate Pyrophosphohydrolase"/>
    <property type="match status" value="1"/>
</dbReference>
<reference evidence="6 7" key="1">
    <citation type="submission" date="2021-08" db="EMBL/GenBank/DDBJ databases">
        <title>Whole genome sequence of novel Actinomyces species strain MAS-1.</title>
        <authorList>
            <person name="Saito M."/>
            <person name="Kuwahara N."/>
            <person name="Takizawa T."/>
            <person name="Gotouda H."/>
            <person name="Ochiai T."/>
        </authorList>
    </citation>
    <scope>NUCLEOTIDE SEQUENCE [LARGE SCALE GENOMIC DNA]</scope>
    <source>
        <strain evidence="6 7">MAS-1</strain>
    </source>
</reference>
<evidence type="ECO:0000259" key="5">
    <source>
        <dbReference type="PROSITE" id="PS51462"/>
    </source>
</evidence>
<accession>A0ABM7UEB4</accession>
<sequence>MSRPRAARQARPPGPGHRRHPAVPEDWAEILDPAEWRLGPDGLPFRRAARVLALTAQGQVLLMEGHDVADPEHRWIFTPGGGLRPGEEAAAGAVRELAEETGLRVEPGDLEGPIAQRDAVFRFARVVCRQHESLFLLRLPATTDLDAAGWTALEREAVDSMRWWGAADLEQARRQGREIYPVALPGLVAELAAGGWDGRPRDLTDPVDARDLAGLAGGHEETAMRSRSVRDGAMTGGDEA</sequence>
<dbReference type="PROSITE" id="PS51462">
    <property type="entry name" value="NUDIX"/>
    <property type="match status" value="1"/>
</dbReference>
<feature type="region of interest" description="Disordered" evidence="4">
    <location>
        <begin position="220"/>
        <end position="240"/>
    </location>
</feature>
<feature type="region of interest" description="Disordered" evidence="4">
    <location>
        <begin position="1"/>
        <end position="23"/>
    </location>
</feature>
<protein>
    <recommendedName>
        <fullName evidence="5">Nudix hydrolase domain-containing protein</fullName>
    </recommendedName>
</protein>
<evidence type="ECO:0000256" key="1">
    <source>
        <dbReference type="ARBA" id="ARBA00001946"/>
    </source>
</evidence>
<dbReference type="Proteomes" id="UP000824496">
    <property type="component" value="Chromosome"/>
</dbReference>
<comment type="cofactor">
    <cofactor evidence="1">
        <name>Mg(2+)</name>
        <dbReference type="ChEBI" id="CHEBI:18420"/>
    </cofactor>
</comment>
<dbReference type="RefSeq" id="WP_223908672.1">
    <property type="nucleotide sequence ID" value="NZ_AP025017.1"/>
</dbReference>
<dbReference type="InterPro" id="IPR000086">
    <property type="entry name" value="NUDIX_hydrolase_dom"/>
</dbReference>
<dbReference type="InterPro" id="IPR015797">
    <property type="entry name" value="NUDIX_hydrolase-like_dom_sf"/>
</dbReference>
<keyword evidence="2" id="KW-0378">Hydrolase</keyword>
<evidence type="ECO:0000313" key="6">
    <source>
        <dbReference type="EMBL" id="BDA65501.1"/>
    </source>
</evidence>
<evidence type="ECO:0000256" key="3">
    <source>
        <dbReference type="ARBA" id="ARBA00022842"/>
    </source>
</evidence>
<gene>
    <name evidence="6" type="ORF">MANAM107_23350</name>
</gene>
<dbReference type="PROSITE" id="PS00893">
    <property type="entry name" value="NUDIX_BOX"/>
    <property type="match status" value="1"/>
</dbReference>
<dbReference type="InterPro" id="IPR020084">
    <property type="entry name" value="NUDIX_hydrolase_CS"/>
</dbReference>
<name>A0ABM7UEB4_9ACTO</name>
<dbReference type="Pfam" id="PF00293">
    <property type="entry name" value="NUDIX"/>
    <property type="match status" value="1"/>
</dbReference>
<dbReference type="SUPFAM" id="SSF55811">
    <property type="entry name" value="Nudix"/>
    <property type="match status" value="1"/>
</dbReference>
<evidence type="ECO:0000256" key="2">
    <source>
        <dbReference type="ARBA" id="ARBA00022801"/>
    </source>
</evidence>
<dbReference type="CDD" id="cd04685">
    <property type="entry name" value="NUDIX_Hydrolase"/>
    <property type="match status" value="1"/>
</dbReference>
<keyword evidence="7" id="KW-1185">Reference proteome</keyword>